<evidence type="ECO:0000313" key="3">
    <source>
        <dbReference type="EMBL" id="RRD00548.1"/>
    </source>
</evidence>
<keyword evidence="4" id="KW-1185">Reference proteome</keyword>
<accession>A0A3P1SU27</accession>
<dbReference type="Proteomes" id="UP000267535">
    <property type="component" value="Unassembled WGS sequence"/>
</dbReference>
<dbReference type="AlphaFoldDB" id="A0A3P1SU27"/>
<organism evidence="3 4">
    <name type="scientific">Amphritea balenae</name>
    <dbReference type="NCBI Taxonomy" id="452629"/>
    <lineage>
        <taxon>Bacteria</taxon>
        <taxon>Pseudomonadati</taxon>
        <taxon>Pseudomonadota</taxon>
        <taxon>Gammaproteobacteria</taxon>
        <taxon>Oceanospirillales</taxon>
        <taxon>Oceanospirillaceae</taxon>
        <taxon>Amphritea</taxon>
    </lineage>
</organism>
<feature type="domain" description="DUF2007" evidence="2">
    <location>
        <begin position="1"/>
        <end position="67"/>
    </location>
</feature>
<evidence type="ECO:0000259" key="2">
    <source>
        <dbReference type="Pfam" id="PF09413"/>
    </source>
</evidence>
<keyword evidence="1" id="KW-0812">Transmembrane</keyword>
<gene>
    <name evidence="3" type="ORF">EHS89_05520</name>
</gene>
<name>A0A3P1SU27_9GAMM</name>
<evidence type="ECO:0000256" key="1">
    <source>
        <dbReference type="SAM" id="Phobius"/>
    </source>
</evidence>
<sequence>MQVIYRAADITEAHIMVGMLRAEGIDAEAGGHYLQGGVGELGAMNFATVSVAAKDVDTGIALIREYEQAAKDPVRLSQKEGVRLSPYMYLPLIVLLIGLIIYGIVI</sequence>
<proteinExistence type="predicted"/>
<reference evidence="3 4" key="1">
    <citation type="submission" date="2018-11" db="EMBL/GenBank/DDBJ databases">
        <title>The draft genome sequence of Amphritea balenae JAMM 1525T.</title>
        <authorList>
            <person name="Fang Z."/>
            <person name="Zhang Y."/>
            <person name="Han X."/>
        </authorList>
    </citation>
    <scope>NUCLEOTIDE SEQUENCE [LARGE SCALE GENOMIC DNA]</scope>
    <source>
        <strain evidence="3 4">JAMM 1525</strain>
    </source>
</reference>
<feature type="transmembrane region" description="Helical" evidence="1">
    <location>
        <begin position="87"/>
        <end position="105"/>
    </location>
</feature>
<dbReference type="EMBL" id="RQXV01000002">
    <property type="protein sequence ID" value="RRD00548.1"/>
    <property type="molecule type" value="Genomic_DNA"/>
</dbReference>
<comment type="caution">
    <text evidence="3">The sequence shown here is derived from an EMBL/GenBank/DDBJ whole genome shotgun (WGS) entry which is preliminary data.</text>
</comment>
<dbReference type="Pfam" id="PF09413">
    <property type="entry name" value="DUF2007"/>
    <property type="match status" value="1"/>
</dbReference>
<protein>
    <submittedName>
        <fullName evidence="3">DUF2007 domain-containing protein</fullName>
    </submittedName>
</protein>
<dbReference type="InterPro" id="IPR018551">
    <property type="entry name" value="DUF2007"/>
</dbReference>
<dbReference type="RefSeq" id="WP_124925129.1">
    <property type="nucleotide sequence ID" value="NZ_BMOH01000003.1"/>
</dbReference>
<keyword evidence="1" id="KW-0472">Membrane</keyword>
<keyword evidence="1" id="KW-1133">Transmembrane helix</keyword>
<dbReference type="OrthoDB" id="6197669at2"/>
<evidence type="ECO:0000313" key="4">
    <source>
        <dbReference type="Proteomes" id="UP000267535"/>
    </source>
</evidence>